<accession>A0A8I1WCF0</accession>
<dbReference type="RefSeq" id="WP_163190177.1">
    <property type="nucleotide sequence ID" value="NZ_JAGFPW010000005.1"/>
</dbReference>
<evidence type="ECO:0000313" key="1">
    <source>
        <dbReference type="EMBL" id="MBO3794267.1"/>
    </source>
</evidence>
<protein>
    <submittedName>
        <fullName evidence="1">Uncharacterized protein</fullName>
    </submittedName>
</protein>
<reference evidence="1" key="1">
    <citation type="submission" date="2021-03" db="EMBL/GenBank/DDBJ databases">
        <title>Isolation of Bacillus subtilis from fermented food sample.</title>
        <authorList>
            <person name="Lakshmanan V."/>
            <person name="Athira K."/>
            <person name="Rajagopal K."/>
        </authorList>
    </citation>
    <scope>NUCLEOTIDE SEQUENCE</scope>
    <source>
        <strain evidence="1">S1</strain>
    </source>
</reference>
<dbReference type="EMBL" id="JAGFPW010000005">
    <property type="protein sequence ID" value="MBO3794267.1"/>
    <property type="molecule type" value="Genomic_DNA"/>
</dbReference>
<proteinExistence type="predicted"/>
<gene>
    <name evidence="1" type="ORF">J5227_08085</name>
</gene>
<sequence>MTIPSPSIEYLQHPPVYIERTVSIGKRLVIIAESDEGPLYEPILVHNEAMASTFFGDGDLIQSYKDASVYEDGLQAYLMRVETDGYEAAFSVLEAFTFDLLFMNNVQFDKDHKVIETFLEFCKIKEGKGNLVHGITTLSDQNKDDFSLIFKEIEALTHENGDDLIEDGKYLSIVSDHINVKNAGAVYAGLLASLNPEVSPINKTISGITLKREYSKEQILRFRSAGLVVFKTTLKKGVTCTSSSCAVSTNGSVHKHISNFRIAQFLINQISIELQTFIGSTNPERQALSIEDIVDAICSEHVDLGRLRDYAYDLEINALYGTVKVKIEIVPIFSVHSMTTHSHVRIYK</sequence>
<evidence type="ECO:0000313" key="2">
    <source>
        <dbReference type="Proteomes" id="UP000665181"/>
    </source>
</evidence>
<comment type="caution">
    <text evidence="1">The sequence shown here is derived from an EMBL/GenBank/DDBJ whole genome shotgun (WGS) entry which is preliminary data.</text>
</comment>
<organism evidence="1 2">
    <name type="scientific">Bacillus subtilis</name>
    <dbReference type="NCBI Taxonomy" id="1423"/>
    <lineage>
        <taxon>Bacteria</taxon>
        <taxon>Bacillati</taxon>
        <taxon>Bacillota</taxon>
        <taxon>Bacilli</taxon>
        <taxon>Bacillales</taxon>
        <taxon>Bacillaceae</taxon>
        <taxon>Bacillus</taxon>
    </lineage>
</organism>
<name>A0A8I1WCF0_BACIU</name>
<dbReference type="AlphaFoldDB" id="A0A8I1WCF0"/>
<dbReference type="Proteomes" id="UP000665181">
    <property type="component" value="Unassembled WGS sequence"/>
</dbReference>